<dbReference type="KEGG" id="hazt:125177631"/>
<dbReference type="PROSITE" id="PS50252">
    <property type="entry name" value="TBOX_3"/>
    <property type="match status" value="1"/>
</dbReference>
<comment type="caution">
    <text evidence="6">Lacks conserved residue(s) required for the propagation of feature annotation.</text>
</comment>
<comment type="subcellular location">
    <subcellularLocation>
        <location evidence="1 6">Nucleus</location>
    </subcellularLocation>
</comment>
<dbReference type="PROSITE" id="PS01283">
    <property type="entry name" value="TBOX_1"/>
    <property type="match status" value="1"/>
</dbReference>
<feature type="region of interest" description="Disordered" evidence="7">
    <location>
        <begin position="17"/>
        <end position="37"/>
    </location>
</feature>
<dbReference type="Gene3D" id="2.60.40.820">
    <property type="entry name" value="Transcription factor, T-box"/>
    <property type="match status" value="2"/>
</dbReference>
<protein>
    <submittedName>
        <fullName evidence="10">Uncharacterized protein LOC125177631</fullName>
    </submittedName>
</protein>
<feature type="region of interest" description="Disordered" evidence="7">
    <location>
        <begin position="557"/>
        <end position="576"/>
    </location>
</feature>
<dbReference type="PANTHER" id="PTHR11267:SF207">
    <property type="entry name" value="OVER COMPENSATING MALES, ISOFORM A"/>
    <property type="match status" value="1"/>
</dbReference>
<dbReference type="SMART" id="SM00425">
    <property type="entry name" value="TBOX"/>
    <property type="match status" value="1"/>
</dbReference>
<evidence type="ECO:0000256" key="5">
    <source>
        <dbReference type="ARBA" id="ARBA00023242"/>
    </source>
</evidence>
<evidence type="ECO:0000313" key="9">
    <source>
        <dbReference type="Proteomes" id="UP000694843"/>
    </source>
</evidence>
<dbReference type="InterPro" id="IPR018186">
    <property type="entry name" value="TF_T-box_CS"/>
</dbReference>
<dbReference type="OrthoDB" id="7442607at2759"/>
<evidence type="ECO:0000256" key="4">
    <source>
        <dbReference type="ARBA" id="ARBA00023163"/>
    </source>
</evidence>
<keyword evidence="9" id="KW-1185">Reference proteome</keyword>
<evidence type="ECO:0000256" key="1">
    <source>
        <dbReference type="ARBA" id="ARBA00004123"/>
    </source>
</evidence>
<evidence type="ECO:0000256" key="2">
    <source>
        <dbReference type="ARBA" id="ARBA00023015"/>
    </source>
</evidence>
<feature type="region of interest" description="Disordered" evidence="7">
    <location>
        <begin position="488"/>
        <end position="529"/>
    </location>
</feature>
<proteinExistence type="predicted"/>
<keyword evidence="3 6" id="KW-0238">DNA-binding</keyword>
<dbReference type="GO" id="GO:0000785">
    <property type="term" value="C:chromatin"/>
    <property type="evidence" value="ECO:0007669"/>
    <property type="project" value="TreeGrafter"/>
</dbReference>
<dbReference type="GO" id="GO:0001708">
    <property type="term" value="P:cell fate specification"/>
    <property type="evidence" value="ECO:0007669"/>
    <property type="project" value="TreeGrafter"/>
</dbReference>
<dbReference type="GO" id="GO:0000978">
    <property type="term" value="F:RNA polymerase II cis-regulatory region sequence-specific DNA binding"/>
    <property type="evidence" value="ECO:0007669"/>
    <property type="project" value="InterPro"/>
</dbReference>
<keyword evidence="5 6" id="KW-0539">Nucleus</keyword>
<feature type="compositionally biased region" description="Basic and acidic residues" evidence="7">
    <location>
        <begin position="490"/>
        <end position="504"/>
    </location>
</feature>
<dbReference type="InterPro" id="IPR046360">
    <property type="entry name" value="T-box_DNA-bd"/>
</dbReference>
<dbReference type="InterPro" id="IPR001699">
    <property type="entry name" value="TF_T-box"/>
</dbReference>
<evidence type="ECO:0000256" key="3">
    <source>
        <dbReference type="ARBA" id="ARBA00023125"/>
    </source>
</evidence>
<feature type="domain" description="T-box" evidence="8">
    <location>
        <begin position="415"/>
        <end position="735"/>
    </location>
</feature>
<accession>A0A979FFM6</accession>
<evidence type="ECO:0000256" key="7">
    <source>
        <dbReference type="SAM" id="MobiDB-lite"/>
    </source>
</evidence>
<dbReference type="GO" id="GO:0005634">
    <property type="term" value="C:nucleus"/>
    <property type="evidence" value="ECO:0007669"/>
    <property type="project" value="UniProtKB-SubCell"/>
</dbReference>
<dbReference type="AlphaFoldDB" id="A0A979FFM6"/>
<dbReference type="GeneID" id="125177631"/>
<dbReference type="GO" id="GO:0000981">
    <property type="term" value="F:DNA-binding transcription factor activity, RNA polymerase II-specific"/>
    <property type="evidence" value="ECO:0007669"/>
    <property type="project" value="TreeGrafter"/>
</dbReference>
<reference evidence="10" key="1">
    <citation type="submission" date="2025-08" db="UniProtKB">
        <authorList>
            <consortium name="RefSeq"/>
        </authorList>
    </citation>
    <scope>IDENTIFICATION</scope>
    <source>
        <tissue evidence="10">Whole organism</tissue>
    </source>
</reference>
<keyword evidence="4" id="KW-0804">Transcription</keyword>
<feature type="compositionally biased region" description="Low complexity" evidence="7">
    <location>
        <begin position="73"/>
        <end position="84"/>
    </location>
</feature>
<feature type="region of interest" description="Disordered" evidence="7">
    <location>
        <begin position="66"/>
        <end position="101"/>
    </location>
</feature>
<evidence type="ECO:0000256" key="6">
    <source>
        <dbReference type="PROSITE-ProRule" id="PRU00201"/>
    </source>
</evidence>
<sequence>MLSPKAAAFSVEALMSDDKGKNSTLRTNSNSRSTSPSIKDEVLFTDSENGWLSMRGKECKVFPFKVQHSTGNPSPTSFSKSSTSRLLYSEKPPRGSGINSDSGISEILYQNRNGHHEQPLEKELKCLSKTSAYSQAEADDRLISGPSCRDQPNGLHQNSVSYPSFFNLDNLERDHENSIRRPRQSFSSDSETIYREAGEFRPRRKVKKLQTMRKNGFVSHRLQGETSALHLAQNLSQQKYELESNYSSGDPIRHFFHPSLSSLNKFICSLNPHAGELGSPRSFFGPIQGPFEGNPNYQPFPNPLMPFITLPDLKHDINNRAPTQADTKEKDSCPTANSTPLILDENECASPNVLRSILQAQHASGPETVFRACDDLQRLVSGPWNDRLSNRGACDVSPQGEEEVVRLVGGVTVQLLQSDLWRKFHSHGTEMIITKIGRRMFPVLRIRISGLDPDKMYLLYADMQPVDNKRYRYVYQSSRWLVAGVGENQSRAEAKTDRTPKQRESIPVPDRTPIGTRSRKSDVLYNESGTPNSKKISIANIANSDQGIPTGDDIHSTTPIPSDAGIPSTEDIPRGAGDGSKIPLYGEESGAGLYMHPDSPALGSCWNGAHSIAFDKLKLTNSSTSSGQICLHSMQKYQPRIWIQEYQDAPEISDSLLGTKNRNRESCRVPGQNSTLFSFPATLAEVDGGDVGGRRKGPRLASPEWLTKIDRQTAQVAVFPVTSFITVTAYQNQQVVVVTAGARLVKSDA</sequence>
<name>A0A979FFM6_HYAAZ</name>
<dbReference type="SUPFAM" id="SSF49417">
    <property type="entry name" value="p53-like transcription factors"/>
    <property type="match status" value="2"/>
</dbReference>
<dbReference type="PANTHER" id="PTHR11267">
    <property type="entry name" value="T-BOX PROTEIN-RELATED"/>
    <property type="match status" value="1"/>
</dbReference>
<evidence type="ECO:0000313" key="10">
    <source>
        <dbReference type="RefSeq" id="XP_047735711.1"/>
    </source>
</evidence>
<dbReference type="Proteomes" id="UP000694843">
    <property type="component" value="Unplaced"/>
</dbReference>
<organism evidence="9 10">
    <name type="scientific">Hyalella azteca</name>
    <name type="common">Amphipod</name>
    <dbReference type="NCBI Taxonomy" id="294128"/>
    <lineage>
        <taxon>Eukaryota</taxon>
        <taxon>Metazoa</taxon>
        <taxon>Ecdysozoa</taxon>
        <taxon>Arthropoda</taxon>
        <taxon>Crustacea</taxon>
        <taxon>Multicrustacea</taxon>
        <taxon>Malacostraca</taxon>
        <taxon>Eumalacostraca</taxon>
        <taxon>Peracarida</taxon>
        <taxon>Amphipoda</taxon>
        <taxon>Senticaudata</taxon>
        <taxon>Talitrida</taxon>
        <taxon>Talitroidea</taxon>
        <taxon>Hyalellidae</taxon>
        <taxon>Hyalella</taxon>
    </lineage>
</organism>
<dbReference type="RefSeq" id="XP_047735711.1">
    <property type="nucleotide sequence ID" value="XM_047879755.1"/>
</dbReference>
<evidence type="ECO:0000259" key="8">
    <source>
        <dbReference type="PROSITE" id="PS50252"/>
    </source>
</evidence>
<dbReference type="InterPro" id="IPR036960">
    <property type="entry name" value="T-box_sf"/>
</dbReference>
<dbReference type="InterPro" id="IPR008967">
    <property type="entry name" value="p53-like_TF_DNA-bd_sf"/>
</dbReference>
<keyword evidence="2" id="KW-0805">Transcription regulation</keyword>
<gene>
    <name evidence="10" type="primary">LOC125177631</name>
</gene>
<feature type="compositionally biased region" description="Low complexity" evidence="7">
    <location>
        <begin position="22"/>
        <end position="37"/>
    </location>
</feature>
<dbReference type="GO" id="GO:0045893">
    <property type="term" value="P:positive regulation of DNA-templated transcription"/>
    <property type="evidence" value="ECO:0007669"/>
    <property type="project" value="InterPro"/>
</dbReference>
<dbReference type="Pfam" id="PF00907">
    <property type="entry name" value="T-box"/>
    <property type="match status" value="2"/>
</dbReference>